<dbReference type="RefSeq" id="XP_011209204.1">
    <property type="nucleotide sequence ID" value="XM_011210902.3"/>
</dbReference>
<dbReference type="EMBL" id="GAKP01020458">
    <property type="protein sequence ID" value="JAC38494.1"/>
    <property type="molecule type" value="Transcribed_RNA"/>
</dbReference>
<dbReference type="SMART" id="SM00355">
    <property type="entry name" value="ZnF_C2H2"/>
    <property type="match status" value="10"/>
</dbReference>
<comment type="subcellular location">
    <subcellularLocation>
        <location evidence="1">Nucleus</location>
    </subcellularLocation>
</comment>
<dbReference type="OrthoDB" id="6778897at2759"/>
<feature type="domain" description="C2H2-type" evidence="8">
    <location>
        <begin position="103"/>
        <end position="131"/>
    </location>
</feature>
<keyword evidence="4 7" id="KW-0863">Zinc-finger</keyword>
<evidence type="ECO:0000256" key="3">
    <source>
        <dbReference type="ARBA" id="ARBA00022737"/>
    </source>
</evidence>
<protein>
    <submittedName>
        <fullName evidence="11">zinc finger protein 236</fullName>
    </submittedName>
</protein>
<reference evidence="9" key="1">
    <citation type="journal article" date="2014" name="BMC Genomics">
        <title>Characterizing the developmental transcriptome of the oriental fruit fly, Bactrocera dorsalis (Diptera: Tephritidae) through comparative genomic analysis with Drosophila melanogaster utilizing modENCODE datasets.</title>
        <authorList>
            <person name="Geib S.M."/>
            <person name="Calla B."/>
            <person name="Hall B."/>
            <person name="Hou S."/>
            <person name="Manoukis N.C."/>
        </authorList>
    </citation>
    <scope>NUCLEOTIDE SEQUENCE</scope>
    <source>
        <strain evidence="9">Punador</strain>
    </source>
</reference>
<keyword evidence="10" id="KW-1185">Reference proteome</keyword>
<proteinExistence type="predicted"/>
<feature type="domain" description="C2H2-type" evidence="8">
    <location>
        <begin position="501"/>
        <end position="529"/>
    </location>
</feature>
<evidence type="ECO:0000256" key="6">
    <source>
        <dbReference type="ARBA" id="ARBA00023242"/>
    </source>
</evidence>
<evidence type="ECO:0000256" key="1">
    <source>
        <dbReference type="ARBA" id="ARBA00004123"/>
    </source>
</evidence>
<name>A0A034V7K2_BACDO</name>
<keyword evidence="2" id="KW-0479">Metal-binding</keyword>
<dbReference type="PROSITE" id="PS00028">
    <property type="entry name" value="ZINC_FINGER_C2H2_1"/>
    <property type="match status" value="4"/>
</dbReference>
<dbReference type="GO" id="GO:0008270">
    <property type="term" value="F:zinc ion binding"/>
    <property type="evidence" value="ECO:0007669"/>
    <property type="project" value="UniProtKB-KW"/>
</dbReference>
<evidence type="ECO:0000256" key="2">
    <source>
        <dbReference type="ARBA" id="ARBA00022723"/>
    </source>
</evidence>
<reference evidence="11" key="2">
    <citation type="submission" date="2022-04" db="UniProtKB">
        <authorList>
            <consortium name="RefSeq"/>
        </authorList>
    </citation>
    <scope>IDENTIFICATION</scope>
    <source>
        <strain evidence="11">Punador</strain>
    </source>
</reference>
<dbReference type="GO" id="GO:0005634">
    <property type="term" value="C:nucleus"/>
    <property type="evidence" value="ECO:0007669"/>
    <property type="project" value="UniProtKB-SubCell"/>
</dbReference>
<dbReference type="AlphaFoldDB" id="A0A034V7K2"/>
<evidence type="ECO:0000259" key="8">
    <source>
        <dbReference type="PROSITE" id="PS50157"/>
    </source>
</evidence>
<dbReference type="GeneID" id="105230244"/>
<evidence type="ECO:0000313" key="9">
    <source>
        <dbReference type="EMBL" id="JAC38499.1"/>
    </source>
</evidence>
<evidence type="ECO:0000313" key="10">
    <source>
        <dbReference type="Proteomes" id="UP001652620"/>
    </source>
</evidence>
<feature type="domain" description="C2H2-type" evidence="8">
    <location>
        <begin position="27"/>
        <end position="50"/>
    </location>
</feature>
<gene>
    <name evidence="11" type="primary">LOC105230244</name>
</gene>
<evidence type="ECO:0000256" key="4">
    <source>
        <dbReference type="ARBA" id="ARBA00022771"/>
    </source>
</evidence>
<dbReference type="Proteomes" id="UP001652620">
    <property type="component" value="Unplaced"/>
</dbReference>
<dbReference type="KEGG" id="bdr:105230244"/>
<dbReference type="PROSITE" id="PS50157">
    <property type="entry name" value="ZINC_FINGER_C2H2_2"/>
    <property type="match status" value="4"/>
</dbReference>
<organism evidence="9">
    <name type="scientific">Bactrocera dorsalis</name>
    <name type="common">Oriental fruit fly</name>
    <name type="synonym">Dacus dorsalis</name>
    <dbReference type="NCBI Taxonomy" id="27457"/>
    <lineage>
        <taxon>Eukaryota</taxon>
        <taxon>Metazoa</taxon>
        <taxon>Ecdysozoa</taxon>
        <taxon>Arthropoda</taxon>
        <taxon>Hexapoda</taxon>
        <taxon>Insecta</taxon>
        <taxon>Pterygota</taxon>
        <taxon>Neoptera</taxon>
        <taxon>Endopterygota</taxon>
        <taxon>Diptera</taxon>
        <taxon>Brachycera</taxon>
        <taxon>Muscomorpha</taxon>
        <taxon>Tephritoidea</taxon>
        <taxon>Tephritidae</taxon>
        <taxon>Bactrocera</taxon>
        <taxon>Bactrocera</taxon>
    </lineage>
</organism>
<evidence type="ECO:0000313" key="11">
    <source>
        <dbReference type="RefSeq" id="XP_011209204.1"/>
    </source>
</evidence>
<dbReference type="InterPro" id="IPR050888">
    <property type="entry name" value="ZnF_C2H2-type_TF"/>
</dbReference>
<keyword evidence="3" id="KW-0677">Repeat</keyword>
<dbReference type="EMBL" id="GAKP01020453">
    <property type="protein sequence ID" value="JAC38499.1"/>
    <property type="molecule type" value="Transcribed_RNA"/>
</dbReference>
<sequence>MSNASASSTYNGHNDFANPRLEKHMTFVCPECGVEFESQQDWRRHLNEEHDYINKTPEDFDFKEISESFHECQVCHKWVANANQAIALLQYHRFLHLPFNRTYRCRHCKGGFTRKRALCEHLYRFHSRQIIMADKMRNVEGETTTSTNFTQTAEQKMVRDPRLNAEFYLRFICPHCGKVIEKFEQWLKHLDIHPSTSEDLRMHRISGSRNHYCLQCRKLLYTNEQSKLQRHRFTHLPFRLYFKCAFCMVKKSFKSEIFRHFVYAHPRHFNEAKPYIKKPIEWGAKINDRLNTELDAILRRYKCTNSYEQGDTSGENSRGRPVKKQTYASEKARLAAQKQTSASSTTGTLRRSNIRIIKDFDMVQQKSGTTPTESVTEDDFEELCADVFESIEDELNSTIINKKNESKELVKNENTKQQNQPDEELVISIEIDAIDDNNELTEHKQNFMSTPPRKRLKLSEAEISTRITNEQITKENNTKITKKSPAVDVNKKAMFEENIIYLCPECGNEFDIQASWRTHVFKEHNIENAIQTNFQLLENKQSYLCLDCMDVQHTTQFAELQRHRFTHMPFQAYLKCKLCSKTKSSKPKMLHHFQQCHGSQKKSVQNKTAPNNSEGTLHFHPCTICLKYFTTKERLQLHQTQACGMRSNGLRTAMCGNNANISSTIANNMKLLIHLKQARVRMKHLITRDKN</sequence>
<accession>A0A034V7K2</accession>
<dbReference type="Pfam" id="PF13912">
    <property type="entry name" value="zf-C2H2_6"/>
    <property type="match status" value="2"/>
</dbReference>
<evidence type="ECO:0000256" key="5">
    <source>
        <dbReference type="ARBA" id="ARBA00022833"/>
    </source>
</evidence>
<dbReference type="InterPro" id="IPR013087">
    <property type="entry name" value="Znf_C2H2_type"/>
</dbReference>
<evidence type="ECO:0000256" key="7">
    <source>
        <dbReference type="PROSITE-ProRule" id="PRU00042"/>
    </source>
</evidence>
<keyword evidence="6" id="KW-0539">Nucleus</keyword>
<dbReference type="RefSeq" id="XP_011209204.2">
    <property type="nucleotide sequence ID" value="XM_011210902.4"/>
</dbReference>
<dbReference type="PANTHER" id="PTHR24406">
    <property type="entry name" value="TRANSCRIPTIONAL REPRESSOR CTCFL-RELATED"/>
    <property type="match status" value="1"/>
</dbReference>
<feature type="domain" description="C2H2-type" evidence="8">
    <location>
        <begin position="171"/>
        <end position="198"/>
    </location>
</feature>
<keyword evidence="5" id="KW-0862">Zinc</keyword>